<accession>A0A968KXW9</accession>
<dbReference type="EMBL" id="JAATLK010000001">
    <property type="protein sequence ID" value="NIZ46952.1"/>
    <property type="molecule type" value="Genomic_DNA"/>
</dbReference>
<name>A0A968KXW9_9SPIO</name>
<dbReference type="AlphaFoldDB" id="A0A968KXW9"/>
<evidence type="ECO:0000313" key="1">
    <source>
        <dbReference type="EMBL" id="NIZ46952.1"/>
    </source>
</evidence>
<dbReference type="RefSeq" id="WP_167703391.1">
    <property type="nucleotide sequence ID" value="NZ_CP118168.1"/>
</dbReference>
<reference evidence="1" key="1">
    <citation type="submission" date="2020-03" db="EMBL/GenBank/DDBJ databases">
        <title>Spirochaetal bacteria isolated from arthropods constitute a novel genus Entomospira genus novum within the order Spirochaetales.</title>
        <authorList>
            <person name="Grana-Miraglia L."/>
            <person name="Sikutova S."/>
            <person name="Fingerle V."/>
            <person name="Sing A."/>
            <person name="Castillo-Ramirez S."/>
            <person name="Margos G."/>
            <person name="Rudolf I."/>
        </authorList>
    </citation>
    <scope>NUCLEOTIDE SEQUENCE</scope>
    <source>
        <strain evidence="1">BR208</strain>
    </source>
</reference>
<dbReference type="Proteomes" id="UP000752013">
    <property type="component" value="Unassembled WGS sequence"/>
</dbReference>
<protein>
    <submittedName>
        <fullName evidence="1">Uncharacterized protein</fullName>
    </submittedName>
</protein>
<sequence length="192" mass="22646">MLKRMSVVIFIFMFTSHILYAEHLQERKFRNDRGGWIIERYIKIAEYEIDMVDADIEGDVYIGRSYVDGDVIDYWIMIYHEVEFSKRLDLSDDIVTNVRLNPQRITINGTILKGNQENLRSETKQKQRDVKEYVRMSISESDFANITKGTPWQGSIMSETLPSPIVLRMKNRSKVLNALNKVNNKMEIRLKY</sequence>
<keyword evidence="2" id="KW-1185">Reference proteome</keyword>
<evidence type="ECO:0000313" key="2">
    <source>
        <dbReference type="Proteomes" id="UP000752013"/>
    </source>
</evidence>
<comment type="caution">
    <text evidence="1">The sequence shown here is derived from an EMBL/GenBank/DDBJ whole genome shotgun (WGS) entry which is preliminary data.</text>
</comment>
<organism evidence="1 2">
    <name type="scientific">Entomospira nematocerorum</name>
    <dbReference type="NCBI Taxonomy" id="2719987"/>
    <lineage>
        <taxon>Bacteria</taxon>
        <taxon>Pseudomonadati</taxon>
        <taxon>Spirochaetota</taxon>
        <taxon>Spirochaetia</taxon>
        <taxon>Spirochaetales</taxon>
        <taxon>Spirochaetaceae</taxon>
        <taxon>Entomospira</taxon>
    </lineage>
</organism>
<gene>
    <name evidence="1" type="ORF">HCT46_03355</name>
</gene>
<proteinExistence type="predicted"/>